<evidence type="ECO:0000313" key="1">
    <source>
        <dbReference type="EMBL" id="QEU92869.1"/>
    </source>
</evidence>
<dbReference type="Proteomes" id="UP000325529">
    <property type="component" value="Chromosome"/>
</dbReference>
<dbReference type="RefSeq" id="WP_063806110.1">
    <property type="nucleotide sequence ID" value="NZ_CP023699.1"/>
</dbReference>
<evidence type="ECO:0000313" key="2">
    <source>
        <dbReference type="Proteomes" id="UP000325529"/>
    </source>
</evidence>
<accession>A0A5J6GBM3</accession>
<dbReference type="Gene3D" id="1.10.260.40">
    <property type="entry name" value="lambda repressor-like DNA-binding domains"/>
    <property type="match status" value="1"/>
</dbReference>
<name>A0A5J6GBM3_STRKN</name>
<dbReference type="GO" id="GO:0003677">
    <property type="term" value="F:DNA binding"/>
    <property type="evidence" value="ECO:0007669"/>
    <property type="project" value="InterPro"/>
</dbReference>
<protein>
    <submittedName>
        <fullName evidence="1">Transcriptional regulator</fullName>
    </submittedName>
</protein>
<gene>
    <name evidence="1" type="ORF">CP970_19875</name>
</gene>
<dbReference type="EMBL" id="CP023699">
    <property type="protein sequence ID" value="QEU92869.1"/>
    <property type="molecule type" value="Genomic_DNA"/>
</dbReference>
<sequence length="470" mass="51052">MGQRPNDLTPDASPWHQLGAEMRAWRTHRRLSLGKLEQKIRFTPSYMARVERGEQAGSGDLVASYDRELDAGGSLIREYNRITGRGGVPDPARVHVSNPGLHVSKTPVSLVGDAGTEAPSSEGISVPVRTDDGRIIHVSLSRRAMLGALGSAAALSAIPEVATAVSIRTPRPPSGMNPIEHFQATRRVLIDNDNLFGAHNVIPIVKQQIAAIKELREQRRRADRRALIQLQTQFSELCGWLTQDIGDFRASQHWMQQALEASHMSGDPDLTNYILARRSQLAGDMHDAIEAVDVAEAAEDMATPRSRLAAVAATYGAHGYALRGEKDAAQRAYEHAHELRQTMDPDPASPWGVWLDVPYIEVQRAHSLSVLGDYSAAAEGFHDAIAGLPPGFHRDRGVYLSRAAVAHAGAGEPEQAATTGLEALNIGLETGSARISRELAQLDSQLNQWRTVAGVTDFKEAMSEAVLRQA</sequence>
<reference evidence="1 2" key="1">
    <citation type="submission" date="2017-09" db="EMBL/GenBank/DDBJ databases">
        <authorList>
            <person name="Lee N."/>
            <person name="Cho B.-K."/>
        </authorList>
    </citation>
    <scope>NUCLEOTIDE SEQUENCE [LARGE SCALE GENOMIC DNA]</scope>
    <source>
        <strain evidence="1 2">ATCC 12853</strain>
    </source>
</reference>
<proteinExistence type="predicted"/>
<dbReference type="InterPro" id="IPR010982">
    <property type="entry name" value="Lambda_DNA-bd_dom_sf"/>
</dbReference>
<organism evidence="1 2">
    <name type="scientific">Streptomyces kanamyceticus</name>
    <dbReference type="NCBI Taxonomy" id="1967"/>
    <lineage>
        <taxon>Bacteria</taxon>
        <taxon>Bacillati</taxon>
        <taxon>Actinomycetota</taxon>
        <taxon>Actinomycetes</taxon>
        <taxon>Kitasatosporales</taxon>
        <taxon>Streptomycetaceae</taxon>
        <taxon>Streptomyces</taxon>
    </lineage>
</organism>
<dbReference type="Pfam" id="PF13560">
    <property type="entry name" value="HTH_31"/>
    <property type="match status" value="1"/>
</dbReference>
<dbReference type="SUPFAM" id="SSF48452">
    <property type="entry name" value="TPR-like"/>
    <property type="match status" value="1"/>
</dbReference>
<dbReference type="AlphaFoldDB" id="A0A5J6GBM3"/>
<dbReference type="Gene3D" id="1.25.40.10">
    <property type="entry name" value="Tetratricopeptide repeat domain"/>
    <property type="match status" value="1"/>
</dbReference>
<dbReference type="InterPro" id="IPR011990">
    <property type="entry name" value="TPR-like_helical_dom_sf"/>
</dbReference>
<dbReference type="KEGG" id="ska:CP970_19875"/>
<keyword evidence="2" id="KW-1185">Reference proteome</keyword>
<dbReference type="OrthoDB" id="3698213at2"/>